<accession>A6IC99</accession>
<dbReference type="AlphaFoldDB" id="A6IC99"/>
<feature type="region of interest" description="Disordered" evidence="1">
    <location>
        <begin position="33"/>
        <end position="54"/>
    </location>
</feature>
<evidence type="ECO:0000313" key="3">
    <source>
        <dbReference type="Proteomes" id="UP000234681"/>
    </source>
</evidence>
<gene>
    <name evidence="2" type="ORF">rCG_46377</name>
</gene>
<dbReference type="EMBL" id="CH473958">
    <property type="protein sequence ID" value="EDM09748.1"/>
    <property type="molecule type" value="Genomic_DNA"/>
</dbReference>
<evidence type="ECO:0000313" key="2">
    <source>
        <dbReference type="EMBL" id="EDM09748.1"/>
    </source>
</evidence>
<sequence>MITLQRVSVPYKQLSRKGSKNCSTRPRLGEHCSRVSQEQNTHCHHSPARLVQHH</sequence>
<evidence type="ECO:0000256" key="1">
    <source>
        <dbReference type="SAM" id="MobiDB-lite"/>
    </source>
</evidence>
<feature type="compositionally biased region" description="Basic residues" evidence="1">
    <location>
        <begin position="42"/>
        <end position="54"/>
    </location>
</feature>
<reference evidence="2 3" key="1">
    <citation type="submission" date="2005-09" db="EMBL/GenBank/DDBJ databases">
        <authorList>
            <person name="Mural R.J."/>
            <person name="Li P.W."/>
            <person name="Adams M.D."/>
            <person name="Amanatides P.G."/>
            <person name="Baden-Tillson H."/>
            <person name="Barnstead M."/>
            <person name="Chin S.H."/>
            <person name="Dew I."/>
            <person name="Evans C.A."/>
            <person name="Ferriera S."/>
            <person name="Flanigan M."/>
            <person name="Fosler C."/>
            <person name="Glodek A."/>
            <person name="Gu Z."/>
            <person name="Holt R.A."/>
            <person name="Jennings D."/>
            <person name="Kraft C.L."/>
            <person name="Lu F."/>
            <person name="Nguyen T."/>
            <person name="Nusskern D.R."/>
            <person name="Pfannkoch C.M."/>
            <person name="Sitter C."/>
            <person name="Sutton G.G."/>
            <person name="Venter J.C."/>
            <person name="Wang Z."/>
            <person name="Woodage T."/>
            <person name="Zheng X.H."/>
            <person name="Zhong F."/>
        </authorList>
    </citation>
    <scope>NUCLEOTIDE SEQUENCE [LARGE SCALE GENOMIC DNA]</scope>
    <source>
        <strain>BN</strain>
        <strain evidence="3">Sprague-Dawley</strain>
    </source>
</reference>
<name>A6IC99_RAT</name>
<protein>
    <submittedName>
        <fullName evidence="2">RCG46377</fullName>
    </submittedName>
</protein>
<organism evidence="2 3">
    <name type="scientific">Rattus norvegicus</name>
    <name type="common">Rat</name>
    <dbReference type="NCBI Taxonomy" id="10116"/>
    <lineage>
        <taxon>Eukaryota</taxon>
        <taxon>Metazoa</taxon>
        <taxon>Chordata</taxon>
        <taxon>Craniata</taxon>
        <taxon>Vertebrata</taxon>
        <taxon>Euteleostomi</taxon>
        <taxon>Mammalia</taxon>
        <taxon>Eutheria</taxon>
        <taxon>Euarchontoglires</taxon>
        <taxon>Glires</taxon>
        <taxon>Rodentia</taxon>
        <taxon>Myomorpha</taxon>
        <taxon>Muroidea</taxon>
        <taxon>Muridae</taxon>
        <taxon>Murinae</taxon>
        <taxon>Rattus</taxon>
    </lineage>
</organism>
<dbReference type="Proteomes" id="UP000234681">
    <property type="component" value="Chromosome 13"/>
</dbReference>
<proteinExistence type="predicted"/>